<accession>C7IWZ9</accession>
<gene>
    <name evidence="2" type="ordered locus">Os01g0755601</name>
</gene>
<organism evidence="2 3">
    <name type="scientific">Oryza sativa subsp. japonica</name>
    <name type="common">Rice</name>
    <dbReference type="NCBI Taxonomy" id="39947"/>
    <lineage>
        <taxon>Eukaryota</taxon>
        <taxon>Viridiplantae</taxon>
        <taxon>Streptophyta</taxon>
        <taxon>Embryophyta</taxon>
        <taxon>Tracheophyta</taxon>
        <taxon>Spermatophyta</taxon>
        <taxon>Magnoliopsida</taxon>
        <taxon>Liliopsida</taxon>
        <taxon>Poales</taxon>
        <taxon>Poaceae</taxon>
        <taxon>BOP clade</taxon>
        <taxon>Oryzoideae</taxon>
        <taxon>Oryzeae</taxon>
        <taxon>Oryzinae</taxon>
        <taxon>Oryza</taxon>
        <taxon>Oryza sativa</taxon>
    </lineage>
</organism>
<dbReference type="KEGG" id="dosa:Os01g0755601"/>
<dbReference type="EMBL" id="AP008207">
    <property type="protein sequence ID" value="BAH91302.1"/>
    <property type="molecule type" value="Genomic_DNA"/>
</dbReference>
<protein>
    <submittedName>
        <fullName evidence="2">Os01g0755601 protein</fullName>
    </submittedName>
</protein>
<feature type="compositionally biased region" description="Low complexity" evidence="1">
    <location>
        <begin position="80"/>
        <end position="95"/>
    </location>
</feature>
<reference evidence="3" key="2">
    <citation type="journal article" date="2008" name="Nucleic Acids Res.">
        <title>The rice annotation project database (RAP-DB): 2008 update.</title>
        <authorList>
            <consortium name="The rice annotation project (RAP)"/>
        </authorList>
    </citation>
    <scope>GENOME REANNOTATION</scope>
    <source>
        <strain evidence="3">cv. Nipponbare</strain>
    </source>
</reference>
<proteinExistence type="predicted"/>
<evidence type="ECO:0000313" key="2">
    <source>
        <dbReference type="EMBL" id="BAH91302.1"/>
    </source>
</evidence>
<reference evidence="2 3" key="1">
    <citation type="journal article" date="2005" name="Nature">
        <title>The map-based sequence of the rice genome.</title>
        <authorList>
            <consortium name="International rice genome sequencing project (IRGSP)"/>
            <person name="Matsumoto T."/>
            <person name="Wu J."/>
            <person name="Kanamori H."/>
            <person name="Katayose Y."/>
            <person name="Fujisawa M."/>
            <person name="Namiki N."/>
            <person name="Mizuno H."/>
            <person name="Yamamoto K."/>
            <person name="Antonio B.A."/>
            <person name="Baba T."/>
            <person name="Sakata K."/>
            <person name="Nagamura Y."/>
            <person name="Aoki H."/>
            <person name="Arikawa K."/>
            <person name="Arita K."/>
            <person name="Bito T."/>
            <person name="Chiden Y."/>
            <person name="Fujitsuka N."/>
            <person name="Fukunaka R."/>
            <person name="Hamada M."/>
            <person name="Harada C."/>
            <person name="Hayashi A."/>
            <person name="Hijishita S."/>
            <person name="Honda M."/>
            <person name="Hosokawa S."/>
            <person name="Ichikawa Y."/>
            <person name="Idonuma A."/>
            <person name="Iijima M."/>
            <person name="Ikeda M."/>
            <person name="Ikeno M."/>
            <person name="Ito K."/>
            <person name="Ito S."/>
            <person name="Ito T."/>
            <person name="Ito Y."/>
            <person name="Ito Y."/>
            <person name="Iwabuchi A."/>
            <person name="Kamiya K."/>
            <person name="Karasawa W."/>
            <person name="Kurita K."/>
            <person name="Katagiri S."/>
            <person name="Kikuta A."/>
            <person name="Kobayashi H."/>
            <person name="Kobayashi N."/>
            <person name="Machita K."/>
            <person name="Maehara T."/>
            <person name="Masukawa M."/>
            <person name="Mizubayashi T."/>
            <person name="Mukai Y."/>
            <person name="Nagasaki H."/>
            <person name="Nagata Y."/>
            <person name="Naito S."/>
            <person name="Nakashima M."/>
            <person name="Nakama Y."/>
            <person name="Nakamichi Y."/>
            <person name="Nakamura M."/>
            <person name="Meguro A."/>
            <person name="Negishi M."/>
            <person name="Ohta I."/>
            <person name="Ohta T."/>
            <person name="Okamoto M."/>
            <person name="Ono N."/>
            <person name="Saji S."/>
            <person name="Sakaguchi M."/>
            <person name="Sakai K."/>
            <person name="Shibata M."/>
            <person name="Shimokawa T."/>
            <person name="Song J."/>
            <person name="Takazaki Y."/>
            <person name="Terasawa K."/>
            <person name="Tsugane M."/>
            <person name="Tsuji K."/>
            <person name="Ueda S."/>
            <person name="Waki K."/>
            <person name="Yamagata H."/>
            <person name="Yamamoto M."/>
            <person name="Yamamoto S."/>
            <person name="Yamane H."/>
            <person name="Yoshiki S."/>
            <person name="Yoshihara R."/>
            <person name="Yukawa K."/>
            <person name="Zhong H."/>
            <person name="Yano M."/>
            <person name="Yuan Q."/>
            <person name="Ouyang S."/>
            <person name="Liu J."/>
            <person name="Jones K.M."/>
            <person name="Gansberger K."/>
            <person name="Moffat K."/>
            <person name="Hill J."/>
            <person name="Bera J."/>
            <person name="Fadrosh D."/>
            <person name="Jin S."/>
            <person name="Johri S."/>
            <person name="Kim M."/>
            <person name="Overton L."/>
            <person name="Reardon M."/>
            <person name="Tsitrin T."/>
            <person name="Vuong H."/>
            <person name="Weaver B."/>
            <person name="Ciecko A."/>
            <person name="Tallon L."/>
            <person name="Jackson J."/>
            <person name="Pai G."/>
            <person name="Aken S.V."/>
            <person name="Utterback T."/>
            <person name="Reidmuller S."/>
            <person name="Feldblyum T."/>
            <person name="Hsiao J."/>
            <person name="Zismann V."/>
            <person name="Iobst S."/>
            <person name="de Vazeille A.R."/>
            <person name="Buell C.R."/>
            <person name="Ying K."/>
            <person name="Li Y."/>
            <person name="Lu T."/>
            <person name="Huang Y."/>
            <person name="Zhao Q."/>
            <person name="Feng Q."/>
            <person name="Zhang L."/>
            <person name="Zhu J."/>
            <person name="Weng Q."/>
            <person name="Mu J."/>
            <person name="Lu Y."/>
            <person name="Fan D."/>
            <person name="Liu Y."/>
            <person name="Guan J."/>
            <person name="Zhang Y."/>
            <person name="Yu S."/>
            <person name="Liu X."/>
            <person name="Zhang Y."/>
            <person name="Hong G."/>
            <person name="Han B."/>
            <person name="Choisne N."/>
            <person name="Demange N."/>
            <person name="Orjeda G."/>
            <person name="Samain S."/>
            <person name="Cattolico L."/>
            <person name="Pelletier E."/>
            <person name="Couloux A."/>
            <person name="Segurens B."/>
            <person name="Wincker P."/>
            <person name="D'Hont A."/>
            <person name="Scarpelli C."/>
            <person name="Weissenbach J."/>
            <person name="Salanoubat M."/>
            <person name="Quetier F."/>
            <person name="Yu Y."/>
            <person name="Kim H.R."/>
            <person name="Rambo T."/>
            <person name="Currie J."/>
            <person name="Collura K."/>
            <person name="Luo M."/>
            <person name="Yang T."/>
            <person name="Ammiraju J.S.S."/>
            <person name="Engler F."/>
            <person name="Soderlund C."/>
            <person name="Wing R.A."/>
            <person name="Palmer L.E."/>
            <person name="de la Bastide M."/>
            <person name="Spiegel L."/>
            <person name="Nascimento L."/>
            <person name="Zutavern T."/>
            <person name="O'Shaughnessy A."/>
            <person name="Dike S."/>
            <person name="Dedhia N."/>
            <person name="Preston R."/>
            <person name="Balija V."/>
            <person name="McCombie W.R."/>
            <person name="Chow T."/>
            <person name="Chen H."/>
            <person name="Chung M."/>
            <person name="Chen C."/>
            <person name="Shaw J."/>
            <person name="Wu H."/>
            <person name="Hsiao K."/>
            <person name="Chao Y."/>
            <person name="Chu M."/>
            <person name="Cheng C."/>
            <person name="Hour A."/>
            <person name="Lee P."/>
            <person name="Lin S."/>
            <person name="Lin Y."/>
            <person name="Liou J."/>
            <person name="Liu S."/>
            <person name="Hsing Y."/>
            <person name="Raghuvanshi S."/>
            <person name="Mohanty A."/>
            <person name="Bharti A.K."/>
            <person name="Gaur A."/>
            <person name="Gupta V."/>
            <person name="Kumar D."/>
            <person name="Ravi V."/>
            <person name="Vij S."/>
            <person name="Kapur A."/>
            <person name="Khurana P."/>
            <person name="Khurana P."/>
            <person name="Khurana J.P."/>
            <person name="Tyagi A.K."/>
            <person name="Gaikwad K."/>
            <person name="Singh A."/>
            <person name="Dalal V."/>
            <person name="Srivastava S."/>
            <person name="Dixit A."/>
            <person name="Pal A.K."/>
            <person name="Ghazi I.A."/>
            <person name="Yadav M."/>
            <person name="Pandit A."/>
            <person name="Bhargava A."/>
            <person name="Sureshbabu K."/>
            <person name="Batra K."/>
            <person name="Sharma T.R."/>
            <person name="Mohapatra T."/>
            <person name="Singh N.K."/>
            <person name="Messing J."/>
            <person name="Nelson A.B."/>
            <person name="Fuks G."/>
            <person name="Kavchok S."/>
            <person name="Keizer G."/>
            <person name="Linton E."/>
            <person name="Llaca V."/>
            <person name="Song R."/>
            <person name="Tanyolac B."/>
            <person name="Young S."/>
            <person name="Ho-Il K."/>
            <person name="Hahn J.H."/>
            <person name="Sangsakoo G."/>
            <person name="Vanavichit A."/>
            <person name="de Mattos Luiz.A.T."/>
            <person name="Zimmer P.D."/>
            <person name="Malone G."/>
            <person name="Dellagostin O."/>
            <person name="de Oliveira A.C."/>
            <person name="Bevan M."/>
            <person name="Bancroft I."/>
            <person name="Minx P."/>
            <person name="Cordum H."/>
            <person name="Wilson R."/>
            <person name="Cheng Z."/>
            <person name="Jin W."/>
            <person name="Jiang J."/>
            <person name="Leong S.A."/>
            <person name="Iwama H."/>
            <person name="Gojobori T."/>
            <person name="Itoh T."/>
            <person name="Niimura Y."/>
            <person name="Fujii Y."/>
            <person name="Habara T."/>
            <person name="Sakai H."/>
            <person name="Sato Y."/>
            <person name="Wilson G."/>
            <person name="Kumar K."/>
            <person name="McCouch S."/>
            <person name="Juretic N."/>
            <person name="Hoen D."/>
            <person name="Wright S."/>
            <person name="Bruskiewich R."/>
            <person name="Bureau T."/>
            <person name="Miyao A."/>
            <person name="Hirochika H."/>
            <person name="Nishikawa T."/>
            <person name="Kadowaki K."/>
            <person name="Sugiura M."/>
            <person name="Burr B."/>
            <person name="Sasaki T."/>
        </authorList>
    </citation>
    <scope>NUCLEOTIDE SEQUENCE [LARGE SCALE GENOMIC DNA]</scope>
    <source>
        <strain evidence="3">cv. Nipponbare</strain>
    </source>
</reference>
<feature type="compositionally biased region" description="Basic residues" evidence="1">
    <location>
        <begin position="66"/>
        <end position="79"/>
    </location>
</feature>
<feature type="non-terminal residue" evidence="2">
    <location>
        <position position="1"/>
    </location>
</feature>
<evidence type="ECO:0000256" key="1">
    <source>
        <dbReference type="SAM" id="MobiDB-lite"/>
    </source>
</evidence>
<sequence length="114" mass="12080">STSVPRWWSPSTAAATAPTSPSRHGGAGGGARRGSGRRRRTGRAVGSGVRRCLRAHPVHDGGAAGPRHRRRGHGRRPTTRRSSPWPAAGLSPSSSSRRRLVSLQNNFCTEGIIT</sequence>
<name>C7IWZ9_ORYSJ</name>
<feature type="compositionally biased region" description="Low complexity" evidence="1">
    <location>
        <begin position="9"/>
        <end position="24"/>
    </location>
</feature>
<dbReference type="Proteomes" id="UP000000763">
    <property type="component" value="Chromosome 1"/>
</dbReference>
<evidence type="ECO:0000313" key="3">
    <source>
        <dbReference type="Proteomes" id="UP000000763"/>
    </source>
</evidence>
<feature type="region of interest" description="Disordered" evidence="1">
    <location>
        <begin position="1"/>
        <end position="98"/>
    </location>
</feature>
<dbReference type="AlphaFoldDB" id="C7IWZ9"/>